<dbReference type="EMBL" id="CARXXK010000002">
    <property type="protein sequence ID" value="CAI6357168.1"/>
    <property type="molecule type" value="Genomic_DNA"/>
</dbReference>
<protein>
    <recommendedName>
        <fullName evidence="1">HAT C-terminal dimerisation domain-containing protein</fullName>
    </recommendedName>
</protein>
<organism evidence="2 3">
    <name type="scientific">Macrosiphum euphorbiae</name>
    <name type="common">potato aphid</name>
    <dbReference type="NCBI Taxonomy" id="13131"/>
    <lineage>
        <taxon>Eukaryota</taxon>
        <taxon>Metazoa</taxon>
        <taxon>Ecdysozoa</taxon>
        <taxon>Arthropoda</taxon>
        <taxon>Hexapoda</taxon>
        <taxon>Insecta</taxon>
        <taxon>Pterygota</taxon>
        <taxon>Neoptera</taxon>
        <taxon>Paraneoptera</taxon>
        <taxon>Hemiptera</taxon>
        <taxon>Sternorrhyncha</taxon>
        <taxon>Aphidomorpha</taxon>
        <taxon>Aphidoidea</taxon>
        <taxon>Aphididae</taxon>
        <taxon>Macrosiphini</taxon>
        <taxon>Macrosiphum</taxon>
    </lineage>
</organism>
<evidence type="ECO:0000259" key="1">
    <source>
        <dbReference type="Pfam" id="PF05699"/>
    </source>
</evidence>
<dbReference type="Proteomes" id="UP001160148">
    <property type="component" value="Unassembled WGS sequence"/>
</dbReference>
<reference evidence="2 3" key="1">
    <citation type="submission" date="2023-01" db="EMBL/GenBank/DDBJ databases">
        <authorList>
            <person name="Whitehead M."/>
        </authorList>
    </citation>
    <scope>NUCLEOTIDE SEQUENCE [LARGE SCALE GENOMIC DNA]</scope>
</reference>
<feature type="domain" description="HAT C-terminal dimerisation" evidence="1">
    <location>
        <begin position="33"/>
        <end position="96"/>
    </location>
</feature>
<gene>
    <name evidence="2" type="ORF">MEUPH1_LOCUS12822</name>
</gene>
<proteinExistence type="predicted"/>
<dbReference type="InterPro" id="IPR008906">
    <property type="entry name" value="HATC_C_dom"/>
</dbReference>
<keyword evidence="3" id="KW-1185">Reference proteome</keyword>
<evidence type="ECO:0000313" key="2">
    <source>
        <dbReference type="EMBL" id="CAI6357168.1"/>
    </source>
</evidence>
<accession>A0AAV0WMZ0</accession>
<dbReference type="SUPFAM" id="SSF53098">
    <property type="entry name" value="Ribonuclease H-like"/>
    <property type="match status" value="1"/>
</dbReference>
<dbReference type="InterPro" id="IPR012337">
    <property type="entry name" value="RNaseH-like_sf"/>
</dbReference>
<sequence length="159" mass="18156">MQWRNLSSLSYADICDSSTPINEKSTQEFWAGILNITEGGKSKFEELALFVLQILSLPLSNAIVERVFSEMNSVKCKSRNRMHVDMLQAILRIRLNLNVTRQVCCKSFKTTETMFLKFISDMYNSPTMTTSDSVDSVTVLDKVVDIFECEDAQEINVYD</sequence>
<dbReference type="GO" id="GO:0046983">
    <property type="term" value="F:protein dimerization activity"/>
    <property type="evidence" value="ECO:0007669"/>
    <property type="project" value="InterPro"/>
</dbReference>
<comment type="caution">
    <text evidence="2">The sequence shown here is derived from an EMBL/GenBank/DDBJ whole genome shotgun (WGS) entry which is preliminary data.</text>
</comment>
<dbReference type="AlphaFoldDB" id="A0AAV0WMZ0"/>
<dbReference type="Pfam" id="PF05699">
    <property type="entry name" value="Dimer_Tnp_hAT"/>
    <property type="match status" value="1"/>
</dbReference>
<evidence type="ECO:0000313" key="3">
    <source>
        <dbReference type="Proteomes" id="UP001160148"/>
    </source>
</evidence>
<name>A0AAV0WMZ0_9HEMI</name>